<keyword evidence="9" id="KW-0539">Nucleus</keyword>
<dbReference type="GO" id="GO:0051301">
    <property type="term" value="P:cell division"/>
    <property type="evidence" value="ECO:0007669"/>
    <property type="project" value="UniProtKB-KW"/>
</dbReference>
<comment type="subcellular location">
    <subcellularLocation>
        <location evidence="2">Chromosome</location>
        <location evidence="2">Centromere</location>
        <location evidence="2">Kinetochore</location>
    </subcellularLocation>
    <subcellularLocation>
        <location evidence="1">Nucleus</location>
    </subcellularLocation>
</comment>
<organism evidence="15 16">
    <name type="scientific">Mortierella alpina</name>
    <name type="common">Oleaginous fungus</name>
    <name type="synonym">Mortierella renispora</name>
    <dbReference type="NCBI Taxonomy" id="64518"/>
    <lineage>
        <taxon>Eukaryota</taxon>
        <taxon>Fungi</taxon>
        <taxon>Fungi incertae sedis</taxon>
        <taxon>Mucoromycota</taxon>
        <taxon>Mortierellomycotina</taxon>
        <taxon>Mortierellomycetes</taxon>
        <taxon>Mortierellales</taxon>
        <taxon>Mortierellaceae</taxon>
        <taxon>Mortierella</taxon>
    </lineage>
</organism>
<protein>
    <recommendedName>
        <fullName evidence="14">Kinetochore protein Nuf2 N-terminal domain-containing protein</fullName>
    </recommendedName>
</protein>
<evidence type="ECO:0000256" key="10">
    <source>
        <dbReference type="ARBA" id="ARBA00023306"/>
    </source>
</evidence>
<gene>
    <name evidence="15" type="ORF">KVV02_005142</name>
</gene>
<evidence type="ECO:0000256" key="12">
    <source>
        <dbReference type="SAM" id="Coils"/>
    </source>
</evidence>
<evidence type="ECO:0000256" key="3">
    <source>
        <dbReference type="ARBA" id="ARBA00005498"/>
    </source>
</evidence>
<evidence type="ECO:0000256" key="4">
    <source>
        <dbReference type="ARBA" id="ARBA00022454"/>
    </source>
</evidence>
<dbReference type="EMBL" id="JAIFTL010000313">
    <property type="protein sequence ID" value="KAG9320223.1"/>
    <property type="molecule type" value="Genomic_DNA"/>
</dbReference>
<feature type="coiled-coil region" evidence="12">
    <location>
        <begin position="183"/>
        <end position="280"/>
    </location>
</feature>
<evidence type="ECO:0000256" key="11">
    <source>
        <dbReference type="ARBA" id="ARBA00023328"/>
    </source>
</evidence>
<keyword evidence="4" id="KW-0158">Chromosome</keyword>
<evidence type="ECO:0000313" key="15">
    <source>
        <dbReference type="EMBL" id="KAG9320223.1"/>
    </source>
</evidence>
<accession>A0A9P7ZXB3</accession>
<dbReference type="Proteomes" id="UP000717515">
    <property type="component" value="Unassembled WGS sequence"/>
</dbReference>
<dbReference type="GO" id="GO:0007052">
    <property type="term" value="P:mitotic spindle organization"/>
    <property type="evidence" value="ECO:0007669"/>
    <property type="project" value="TreeGrafter"/>
</dbReference>
<feature type="domain" description="Kinetochore protein Nuf2 N-terminal" evidence="14">
    <location>
        <begin position="40"/>
        <end position="182"/>
    </location>
</feature>
<comment type="caution">
    <text evidence="15">The sequence shown here is derived from an EMBL/GenBank/DDBJ whole genome shotgun (WGS) entry which is preliminary data.</text>
</comment>
<proteinExistence type="inferred from homology"/>
<keyword evidence="6" id="KW-0498">Mitosis</keyword>
<evidence type="ECO:0000256" key="9">
    <source>
        <dbReference type="ARBA" id="ARBA00023242"/>
    </source>
</evidence>
<dbReference type="InterPro" id="IPR005549">
    <property type="entry name" value="Kinetochore_Nuf2_N"/>
</dbReference>
<name>A0A9P7ZXB3_MORAP</name>
<keyword evidence="5" id="KW-0132">Cell division</keyword>
<feature type="region of interest" description="Disordered" evidence="13">
    <location>
        <begin position="1"/>
        <end position="34"/>
    </location>
</feature>
<reference evidence="15" key="1">
    <citation type="submission" date="2021-07" db="EMBL/GenBank/DDBJ databases">
        <title>Draft genome of Mortierella alpina, strain LL118, isolated from an aspen leaf litter sample.</title>
        <authorList>
            <person name="Yang S."/>
            <person name="Vinatzer B.A."/>
        </authorList>
    </citation>
    <scope>NUCLEOTIDE SEQUENCE</scope>
    <source>
        <strain evidence="15">LL118</strain>
    </source>
</reference>
<evidence type="ECO:0000256" key="8">
    <source>
        <dbReference type="ARBA" id="ARBA00023054"/>
    </source>
</evidence>
<feature type="coiled-coil region" evidence="12">
    <location>
        <begin position="439"/>
        <end position="473"/>
    </location>
</feature>
<dbReference type="GO" id="GO:0044877">
    <property type="term" value="F:protein-containing complex binding"/>
    <property type="evidence" value="ECO:0007669"/>
    <property type="project" value="TreeGrafter"/>
</dbReference>
<evidence type="ECO:0000256" key="7">
    <source>
        <dbReference type="ARBA" id="ARBA00022838"/>
    </source>
</evidence>
<dbReference type="PANTHER" id="PTHR21650:SF2">
    <property type="entry name" value="KINETOCHORE PROTEIN NUF2"/>
    <property type="match status" value="1"/>
</dbReference>
<evidence type="ECO:0000256" key="5">
    <source>
        <dbReference type="ARBA" id="ARBA00022618"/>
    </source>
</evidence>
<dbReference type="Pfam" id="PF03800">
    <property type="entry name" value="Nuf2"/>
    <property type="match status" value="1"/>
</dbReference>
<dbReference type="InterPro" id="IPR038275">
    <property type="entry name" value="Nuf2_N_sf"/>
</dbReference>
<evidence type="ECO:0000256" key="2">
    <source>
        <dbReference type="ARBA" id="ARBA00004629"/>
    </source>
</evidence>
<evidence type="ECO:0000313" key="16">
    <source>
        <dbReference type="Proteomes" id="UP000717515"/>
    </source>
</evidence>
<keyword evidence="10" id="KW-0131">Cell cycle</keyword>
<comment type="similarity">
    <text evidence="3">Belongs to the NUF2 family.</text>
</comment>
<keyword evidence="7" id="KW-0995">Kinetochore</keyword>
<dbReference type="PANTHER" id="PTHR21650">
    <property type="entry name" value="MEMBRALIN/KINETOCHORE PROTEIN NUF2"/>
    <property type="match status" value="1"/>
</dbReference>
<feature type="compositionally biased region" description="Polar residues" evidence="13">
    <location>
        <begin position="21"/>
        <end position="34"/>
    </location>
</feature>
<dbReference type="GO" id="GO:0005634">
    <property type="term" value="C:nucleus"/>
    <property type="evidence" value="ECO:0007669"/>
    <property type="project" value="UniProtKB-SubCell"/>
</dbReference>
<evidence type="ECO:0000256" key="6">
    <source>
        <dbReference type="ARBA" id="ARBA00022776"/>
    </source>
</evidence>
<evidence type="ECO:0000256" key="13">
    <source>
        <dbReference type="SAM" id="MobiDB-lite"/>
    </source>
</evidence>
<dbReference type="Gene3D" id="1.10.418.60">
    <property type="entry name" value="Ncd80 complex, Nuf2 subunit"/>
    <property type="match status" value="1"/>
</dbReference>
<dbReference type="GO" id="GO:0045132">
    <property type="term" value="P:meiotic chromosome segregation"/>
    <property type="evidence" value="ECO:0007669"/>
    <property type="project" value="TreeGrafter"/>
</dbReference>
<dbReference type="GO" id="GO:0051315">
    <property type="term" value="P:attachment of mitotic spindle microtubules to kinetochore"/>
    <property type="evidence" value="ECO:0007669"/>
    <property type="project" value="TreeGrafter"/>
</dbReference>
<keyword evidence="11" id="KW-0137">Centromere</keyword>
<dbReference type="GO" id="GO:0051383">
    <property type="term" value="P:kinetochore organization"/>
    <property type="evidence" value="ECO:0007669"/>
    <property type="project" value="TreeGrafter"/>
</dbReference>
<keyword evidence="8 12" id="KW-0175">Coiled coil</keyword>
<dbReference type="GO" id="GO:0031262">
    <property type="term" value="C:Ndc80 complex"/>
    <property type="evidence" value="ECO:0007669"/>
    <property type="project" value="InterPro"/>
</dbReference>
<evidence type="ECO:0000256" key="1">
    <source>
        <dbReference type="ARBA" id="ARBA00004123"/>
    </source>
</evidence>
<evidence type="ECO:0000259" key="14">
    <source>
        <dbReference type="Pfam" id="PF03800"/>
    </source>
</evidence>
<dbReference type="AlphaFoldDB" id="A0A9P7ZXB3"/>
<sequence>MHRKSMSGRPGSSIPRPNSGLGHNNSPSHGLSTTRSANEQYLFPILKPQAIVSCMSDLNVPCAEEDLARPTPQKMMVVYEAFMDVAKGPINDDLYLEDIQDMIQKSDVQISEPAEMVIDAGRFSLFNEQLADVMDDVGVPDFTTKDVTKPDADRVKRVISALINFAKFRGENQGRFLQTMSETDDLTFQLEELETEADQMLQDLEMIKQQRHAEEPRVEEYKAENQQLAMEMEEYKRREVQTTRQKDEVTRERLALTEQNRELNGAIERLTKDINELQAKRVEVPETLDQDLIQIPEAIQLLLADIERARNELVAQSSVTAPLVTMPKELSTVVDMLNNVLRLQEQSLNDNLELESRKSAIENRSLTAATIRPRMETVDRLIRNNEEKFKILRENQVLKRAQIEMENEEDDKSYKTKNERRLECYGVEEEKQKRQTDILQREEKSAQESTTLMEQLKLQFQGYTAEMQRAMRQT</sequence>